<dbReference type="InterPro" id="IPR052521">
    <property type="entry name" value="Cell_div_SPOR-domain"/>
</dbReference>
<feature type="compositionally biased region" description="Polar residues" evidence="1">
    <location>
        <begin position="77"/>
        <end position="92"/>
    </location>
</feature>
<dbReference type="STRING" id="83765.SAMN05660284_02313"/>
<organism evidence="4 5">
    <name type="scientific">Formivibrio citricus</name>
    <dbReference type="NCBI Taxonomy" id="83765"/>
    <lineage>
        <taxon>Bacteria</taxon>
        <taxon>Pseudomonadati</taxon>
        <taxon>Pseudomonadota</taxon>
        <taxon>Betaproteobacteria</taxon>
        <taxon>Neisseriales</taxon>
        <taxon>Chitinibacteraceae</taxon>
        <taxon>Formivibrio</taxon>
    </lineage>
</organism>
<dbReference type="AlphaFoldDB" id="A0A1I5C2K4"/>
<dbReference type="Pfam" id="PF05036">
    <property type="entry name" value="SPOR"/>
    <property type="match status" value="1"/>
</dbReference>
<dbReference type="GO" id="GO:0032153">
    <property type="term" value="C:cell division site"/>
    <property type="evidence" value="ECO:0007669"/>
    <property type="project" value="TreeGrafter"/>
</dbReference>
<dbReference type="GO" id="GO:0032506">
    <property type="term" value="P:cytokinetic process"/>
    <property type="evidence" value="ECO:0007669"/>
    <property type="project" value="TreeGrafter"/>
</dbReference>
<evidence type="ECO:0000313" key="5">
    <source>
        <dbReference type="Proteomes" id="UP000242869"/>
    </source>
</evidence>
<evidence type="ECO:0000256" key="2">
    <source>
        <dbReference type="SAM" id="Phobius"/>
    </source>
</evidence>
<feature type="domain" description="SPOR" evidence="3">
    <location>
        <begin position="131"/>
        <end position="209"/>
    </location>
</feature>
<keyword evidence="5" id="KW-1185">Reference proteome</keyword>
<evidence type="ECO:0000256" key="1">
    <source>
        <dbReference type="SAM" id="MobiDB-lite"/>
    </source>
</evidence>
<feature type="region of interest" description="Disordered" evidence="1">
    <location>
        <begin position="52"/>
        <end position="92"/>
    </location>
</feature>
<dbReference type="RefSeq" id="WP_091196557.1">
    <property type="nucleotide sequence ID" value="NZ_FOVE01000018.1"/>
</dbReference>
<feature type="transmembrane region" description="Helical" evidence="2">
    <location>
        <begin position="20"/>
        <end position="41"/>
    </location>
</feature>
<keyword evidence="2" id="KW-1133">Transmembrane helix</keyword>
<evidence type="ECO:0000259" key="3">
    <source>
        <dbReference type="PROSITE" id="PS51724"/>
    </source>
</evidence>
<dbReference type="InterPro" id="IPR036680">
    <property type="entry name" value="SPOR-like_sf"/>
</dbReference>
<dbReference type="GO" id="GO:0042834">
    <property type="term" value="F:peptidoglycan binding"/>
    <property type="evidence" value="ECO:0007669"/>
    <property type="project" value="InterPro"/>
</dbReference>
<dbReference type="OrthoDB" id="7063246at2"/>
<dbReference type="PROSITE" id="PS51724">
    <property type="entry name" value="SPOR"/>
    <property type="match status" value="1"/>
</dbReference>
<dbReference type="EMBL" id="FOVE01000018">
    <property type="protein sequence ID" value="SFN81215.1"/>
    <property type="molecule type" value="Genomic_DNA"/>
</dbReference>
<gene>
    <name evidence="4" type="ORF">SAMN05660284_02313</name>
</gene>
<evidence type="ECO:0000313" key="4">
    <source>
        <dbReference type="EMBL" id="SFN81215.1"/>
    </source>
</evidence>
<dbReference type="Gene3D" id="3.30.70.1070">
    <property type="entry name" value="Sporulation related repeat"/>
    <property type="match status" value="1"/>
</dbReference>
<dbReference type="PANTHER" id="PTHR38687:SF1">
    <property type="entry name" value="CELL DIVISION PROTEIN DEDD"/>
    <property type="match status" value="1"/>
</dbReference>
<dbReference type="GO" id="GO:0030428">
    <property type="term" value="C:cell septum"/>
    <property type="evidence" value="ECO:0007669"/>
    <property type="project" value="TreeGrafter"/>
</dbReference>
<name>A0A1I5C2K4_9NEIS</name>
<dbReference type="SUPFAM" id="SSF110997">
    <property type="entry name" value="Sporulation related repeat"/>
    <property type="match status" value="1"/>
</dbReference>
<accession>A0A1I5C2K4</accession>
<dbReference type="Proteomes" id="UP000242869">
    <property type="component" value="Unassembled WGS sequence"/>
</dbReference>
<protein>
    <submittedName>
        <fullName evidence="4">Sporulation related domain-containing protein</fullName>
    </submittedName>
</protein>
<dbReference type="InterPro" id="IPR007730">
    <property type="entry name" value="SPOR-like_dom"/>
</dbReference>
<reference evidence="5" key="1">
    <citation type="submission" date="2016-10" db="EMBL/GenBank/DDBJ databases">
        <authorList>
            <person name="Varghese N."/>
            <person name="Submissions S."/>
        </authorList>
    </citation>
    <scope>NUCLEOTIDE SEQUENCE [LARGE SCALE GENOMIC DNA]</scope>
    <source>
        <strain evidence="5">DSM 6150</strain>
    </source>
</reference>
<keyword evidence="2" id="KW-0812">Transmembrane</keyword>
<sequence length="209" mass="21811">MAKNTGRTRNGNGGKGSSLLTGLVIGLLIGAVVAVGAALYINRQALPFFGSKQDKVPASSSKATDAPPKTEVLRPAGSSSTPQTASAVASQTVARKASEADRFDFYTVLPGLAEKGGKEAKKPEASQPAKTEASKAAWLQVGAFQSERDADNLKAKLALIGIEARIQTVQIADKGTWHRVRVGPYNTPADIDKARAQLQANGIESSVVK</sequence>
<proteinExistence type="predicted"/>
<keyword evidence="2" id="KW-0472">Membrane</keyword>
<dbReference type="PANTHER" id="PTHR38687">
    <property type="entry name" value="CELL DIVISION PROTEIN DEDD-RELATED"/>
    <property type="match status" value="1"/>
</dbReference>